<dbReference type="RefSeq" id="XP_012896100.1">
    <property type="nucleotide sequence ID" value="XM_013040646.1"/>
</dbReference>
<accession>D8M1W3</accession>
<evidence type="ECO:0000313" key="2">
    <source>
        <dbReference type="EMBL" id="CBK22052.2"/>
    </source>
</evidence>
<dbReference type="Gene3D" id="2.20.110.10">
    <property type="entry name" value="Histone H3 K4-specific methyltransferase SET7/9 N-terminal domain"/>
    <property type="match status" value="1"/>
</dbReference>
<dbReference type="Pfam" id="PF02493">
    <property type="entry name" value="MORN"/>
    <property type="match status" value="3"/>
</dbReference>
<reference evidence="2" key="1">
    <citation type="submission" date="2010-02" db="EMBL/GenBank/DDBJ databases">
        <title>Sequencing and annotation of the Blastocystis hominis genome.</title>
        <authorList>
            <person name="Wincker P."/>
        </authorList>
    </citation>
    <scope>NUCLEOTIDE SEQUENCE</scope>
    <source>
        <strain evidence="2">Singapore isolate B</strain>
    </source>
</reference>
<dbReference type="InParanoid" id="D8M1W3"/>
<name>D8M1W3_BLAHO</name>
<sequence length="240" mass="26892">MRAPRVQLPERGEGMYRLSASLLYVGELKCGEPDGKGTVYDLATRLAVYDGSFKDGVYSGRGKRYSGGKLIEEGDFANGLLTSGIRHQPNGVLQCGTFVNGELYGMGRLVFPNGFFVSGYFPAANNDVQAFLAAIPSAKNARNFVIGVEPLAGRNFFFDQGVFIVDRENLGYLFYYNGDVFVGEVSGTTPRNGVMYKFMGVEFMRMKVGSKDVVTEYKEPKMHVEHEYKYFEMLWNVCWR</sequence>
<dbReference type="AlphaFoldDB" id="D8M1W3"/>
<dbReference type="SUPFAM" id="SSF82185">
    <property type="entry name" value="Histone H3 K4-specific methyltransferase SET7/9 N-terminal domain"/>
    <property type="match status" value="1"/>
</dbReference>
<keyword evidence="1" id="KW-0677">Repeat</keyword>
<dbReference type="PANTHER" id="PTHR43215:SF14">
    <property type="entry name" value="RADIAL SPOKE HEAD 1 HOMOLOG"/>
    <property type="match status" value="1"/>
</dbReference>
<organism evidence="2">
    <name type="scientific">Blastocystis hominis</name>
    <dbReference type="NCBI Taxonomy" id="12968"/>
    <lineage>
        <taxon>Eukaryota</taxon>
        <taxon>Sar</taxon>
        <taxon>Stramenopiles</taxon>
        <taxon>Bigyra</taxon>
        <taxon>Opalozoa</taxon>
        <taxon>Opalinata</taxon>
        <taxon>Blastocystidae</taxon>
        <taxon>Blastocystis</taxon>
    </lineage>
</organism>
<keyword evidence="3" id="KW-1185">Reference proteome</keyword>
<dbReference type="OrthoDB" id="437960at2759"/>
<proteinExistence type="predicted"/>
<protein>
    <recommendedName>
        <fullName evidence="4">MORN repeat-containing protein</fullName>
    </recommendedName>
</protein>
<evidence type="ECO:0000313" key="3">
    <source>
        <dbReference type="Proteomes" id="UP000008312"/>
    </source>
</evidence>
<gene>
    <name evidence="2" type="ORF">GSBLH_T00002124001</name>
</gene>
<evidence type="ECO:0000256" key="1">
    <source>
        <dbReference type="ARBA" id="ARBA00022737"/>
    </source>
</evidence>
<dbReference type="InterPro" id="IPR003409">
    <property type="entry name" value="MORN"/>
</dbReference>
<dbReference type="EMBL" id="FN668646">
    <property type="protein sequence ID" value="CBK22052.2"/>
    <property type="molecule type" value="Genomic_DNA"/>
</dbReference>
<dbReference type="Proteomes" id="UP000008312">
    <property type="component" value="Unassembled WGS sequence"/>
</dbReference>
<evidence type="ECO:0008006" key="4">
    <source>
        <dbReference type="Google" id="ProtNLM"/>
    </source>
</evidence>
<dbReference type="GeneID" id="24919331"/>
<dbReference type="GO" id="GO:0005829">
    <property type="term" value="C:cytosol"/>
    <property type="evidence" value="ECO:0007669"/>
    <property type="project" value="TreeGrafter"/>
</dbReference>
<dbReference type="PANTHER" id="PTHR43215">
    <property type="entry name" value="RADIAL SPOKE HEAD 1 HOMOLOG"/>
    <property type="match status" value="1"/>
</dbReference>